<sequence length="88" mass="10155">MRRCSKKGVSQEIIEEFARASLIAWSHIAFTGKYNFKKSNDEIDVAAMLNTMEKHLKQYFWKTTKLRTNTFWGPSTGPLKVEKVKGVT</sequence>
<organism evidence="1 2">
    <name type="scientific">Legionella massiliensis</name>
    <dbReference type="NCBI Taxonomy" id="1034943"/>
    <lineage>
        <taxon>Bacteria</taxon>
        <taxon>Pseudomonadati</taxon>
        <taxon>Pseudomonadota</taxon>
        <taxon>Gammaproteobacteria</taxon>
        <taxon>Legionellales</taxon>
        <taxon>Legionellaceae</taxon>
        <taxon>Legionella</taxon>
    </lineage>
</organism>
<evidence type="ECO:0000313" key="2">
    <source>
        <dbReference type="Proteomes" id="UP000044071"/>
    </source>
</evidence>
<accession>A0A078KQF3</accession>
<dbReference type="EMBL" id="CCSB01000001">
    <property type="protein sequence ID" value="CDZ76625.1"/>
    <property type="molecule type" value="Genomic_DNA"/>
</dbReference>
<keyword evidence="2" id="KW-1185">Reference proteome</keyword>
<dbReference type="STRING" id="1034943.BN59_00899"/>
<reference evidence="1 2" key="1">
    <citation type="submission" date="2014-06" db="EMBL/GenBank/DDBJ databases">
        <authorList>
            <person name="Urmite Genomes Urmite Genomes"/>
        </authorList>
    </citation>
    <scope>NUCLEOTIDE SEQUENCE [LARGE SCALE GENOMIC DNA]</scope>
</reference>
<proteinExistence type="predicted"/>
<dbReference type="Proteomes" id="UP000044071">
    <property type="component" value="Unassembled WGS sequence"/>
</dbReference>
<name>A0A078KQF3_9GAMM</name>
<gene>
    <name evidence="1" type="ORF">BN59_00899</name>
</gene>
<evidence type="ECO:0000313" key="1">
    <source>
        <dbReference type="EMBL" id="CDZ76625.1"/>
    </source>
</evidence>
<dbReference type="RefSeq" id="WP_043873121.1">
    <property type="nucleotide sequence ID" value="NZ_CCVW01000001.1"/>
</dbReference>
<dbReference type="AlphaFoldDB" id="A0A078KQF3"/>
<protein>
    <submittedName>
        <fullName evidence="1">Uncharacterized protein</fullName>
    </submittedName>
</protein>